<evidence type="ECO:0000256" key="7">
    <source>
        <dbReference type="SAM" id="Phobius"/>
    </source>
</evidence>
<proteinExistence type="predicted"/>
<keyword evidence="3 7" id="KW-1133">Transmembrane helix</keyword>
<protein>
    <submittedName>
        <fullName evidence="10">HlyD family secretion protein</fullName>
    </submittedName>
</protein>
<evidence type="ECO:0000256" key="1">
    <source>
        <dbReference type="ARBA" id="ARBA00004167"/>
    </source>
</evidence>
<feature type="transmembrane region" description="Helical" evidence="7">
    <location>
        <begin position="39"/>
        <end position="60"/>
    </location>
</feature>
<evidence type="ECO:0000313" key="10">
    <source>
        <dbReference type="EMBL" id="WNO55067.1"/>
    </source>
</evidence>
<evidence type="ECO:0000256" key="3">
    <source>
        <dbReference type="ARBA" id="ARBA00022989"/>
    </source>
</evidence>
<comment type="subcellular location">
    <subcellularLocation>
        <location evidence="1">Membrane</location>
        <topology evidence="1">Single-pass membrane protein</topology>
    </subcellularLocation>
</comment>
<evidence type="ECO:0000259" key="8">
    <source>
        <dbReference type="Pfam" id="PF25917"/>
    </source>
</evidence>
<dbReference type="Gene3D" id="1.10.287.470">
    <property type="entry name" value="Helix hairpin bin"/>
    <property type="match status" value="1"/>
</dbReference>
<evidence type="ECO:0000313" key="11">
    <source>
        <dbReference type="Proteomes" id="UP001302249"/>
    </source>
</evidence>
<dbReference type="Proteomes" id="UP001302249">
    <property type="component" value="Chromosome"/>
</dbReference>
<reference evidence="10 11" key="1">
    <citation type="submission" date="2023-09" db="EMBL/GenBank/DDBJ databases">
        <authorList>
            <person name="Rey-Velasco X."/>
        </authorList>
    </citation>
    <scope>NUCLEOTIDE SEQUENCE [LARGE SCALE GENOMIC DNA]</scope>
    <source>
        <strain evidence="10 11">W311</strain>
    </source>
</reference>
<dbReference type="RefSeq" id="WP_313918237.1">
    <property type="nucleotide sequence ID" value="NZ_CP135076.1"/>
</dbReference>
<feature type="domain" description="p-hydroxybenzoic acid efflux pump subunit AaeA-like beta-barrel" evidence="9">
    <location>
        <begin position="280"/>
        <end position="356"/>
    </location>
</feature>
<dbReference type="Pfam" id="PF25917">
    <property type="entry name" value="BSH_RND"/>
    <property type="match status" value="1"/>
</dbReference>
<dbReference type="EMBL" id="CP135076">
    <property type="protein sequence ID" value="WNO55067.1"/>
    <property type="molecule type" value="Genomic_DNA"/>
</dbReference>
<feature type="region of interest" description="Disordered" evidence="6">
    <location>
        <begin position="1"/>
        <end position="31"/>
    </location>
</feature>
<dbReference type="InterPro" id="IPR050739">
    <property type="entry name" value="MFP"/>
</dbReference>
<feature type="coiled-coil region" evidence="5">
    <location>
        <begin position="185"/>
        <end position="240"/>
    </location>
</feature>
<dbReference type="PANTHER" id="PTHR30386:SF26">
    <property type="entry name" value="TRANSPORT PROTEIN COMB"/>
    <property type="match status" value="1"/>
</dbReference>
<evidence type="ECO:0000256" key="2">
    <source>
        <dbReference type="ARBA" id="ARBA00022692"/>
    </source>
</evidence>
<dbReference type="Pfam" id="PF25963">
    <property type="entry name" value="Beta-barrel_AAEA"/>
    <property type="match status" value="1"/>
</dbReference>
<keyword evidence="5" id="KW-0175">Coiled coil</keyword>
<dbReference type="PANTHER" id="PTHR30386">
    <property type="entry name" value="MEMBRANE FUSION SUBUNIT OF EMRAB-TOLC MULTIDRUG EFFLUX PUMP"/>
    <property type="match status" value="1"/>
</dbReference>
<gene>
    <name evidence="10" type="ORF">RPR59_07440</name>
</gene>
<sequence length="378" mass="40784">MSAEDDRDNENRDAQPDSGRDDESSEQKPDKPPIYKRPLFWIIGGAIIAVVIVGAILYYLHSRKYESTDNAFVDAHILRLQPQISGRLTWVADADNRHVKAGQLLAKIEPTTPLAKLQQARAGLAEADAAVKRAQGSLVAARAQVEQARANAAAPRAEAANAARDLARYRDLEAIDDNAVAATQLDAARAQARSTAAQAEAAQQQIATARAQVVVAERALDAARAQRKAAQAQVTQARDTVSDLTVSAPIAGQVVNRSVTTGSTVSPQTQLMAIVPDHVWITANFKETQITEMKRGDPVDIKVDAFPELHFHGHVDSIQRGAGQAFALLPPQNATGNFVKVVQRVPVRIEFDREAGGADWRKYPIGPGMSAVPTVKVR</sequence>
<evidence type="ECO:0000259" key="9">
    <source>
        <dbReference type="Pfam" id="PF25963"/>
    </source>
</evidence>
<organism evidence="10 11">
    <name type="scientific">Stakelama saccharophila</name>
    <dbReference type="NCBI Taxonomy" id="3075605"/>
    <lineage>
        <taxon>Bacteria</taxon>
        <taxon>Pseudomonadati</taxon>
        <taxon>Pseudomonadota</taxon>
        <taxon>Alphaproteobacteria</taxon>
        <taxon>Sphingomonadales</taxon>
        <taxon>Sphingomonadaceae</taxon>
        <taxon>Stakelama</taxon>
    </lineage>
</organism>
<dbReference type="SUPFAM" id="SSF111369">
    <property type="entry name" value="HlyD-like secretion proteins"/>
    <property type="match status" value="2"/>
</dbReference>
<dbReference type="Gene3D" id="2.40.30.170">
    <property type="match status" value="1"/>
</dbReference>
<evidence type="ECO:0000256" key="5">
    <source>
        <dbReference type="SAM" id="Coils"/>
    </source>
</evidence>
<dbReference type="InterPro" id="IPR058634">
    <property type="entry name" value="AaeA-lik-b-barrel"/>
</dbReference>
<keyword evidence="11" id="KW-1185">Reference proteome</keyword>
<dbReference type="InterPro" id="IPR058625">
    <property type="entry name" value="MdtA-like_BSH"/>
</dbReference>
<dbReference type="Gene3D" id="2.40.50.100">
    <property type="match status" value="1"/>
</dbReference>
<evidence type="ECO:0000256" key="6">
    <source>
        <dbReference type="SAM" id="MobiDB-lite"/>
    </source>
</evidence>
<evidence type="ECO:0000256" key="4">
    <source>
        <dbReference type="ARBA" id="ARBA00023136"/>
    </source>
</evidence>
<name>A0ABZ0BD01_9SPHN</name>
<accession>A0ABZ0BD01</accession>
<keyword evidence="2 7" id="KW-0812">Transmembrane</keyword>
<feature type="domain" description="Multidrug resistance protein MdtA-like barrel-sandwich hybrid" evidence="8">
    <location>
        <begin position="80"/>
        <end position="275"/>
    </location>
</feature>
<keyword evidence="4 7" id="KW-0472">Membrane</keyword>
<feature type="compositionally biased region" description="Basic and acidic residues" evidence="6">
    <location>
        <begin position="9"/>
        <end position="31"/>
    </location>
</feature>